<feature type="signal peptide" evidence="1">
    <location>
        <begin position="1"/>
        <end position="24"/>
    </location>
</feature>
<dbReference type="PROSITE" id="PS51257">
    <property type="entry name" value="PROKAR_LIPOPROTEIN"/>
    <property type="match status" value="1"/>
</dbReference>
<dbReference type="AlphaFoldDB" id="A0AAN9B9U4"/>
<accession>A0AAN9B9U4</accession>
<feature type="chain" id="PRO_5042878104" description="Chitin-binding type-2 domain-containing protein" evidence="1">
    <location>
        <begin position="25"/>
        <end position="325"/>
    </location>
</feature>
<dbReference type="Pfam" id="PF01607">
    <property type="entry name" value="CBM_14"/>
    <property type="match status" value="1"/>
</dbReference>
<dbReference type="Proteomes" id="UP001374579">
    <property type="component" value="Unassembled WGS sequence"/>
</dbReference>
<dbReference type="GO" id="GO:0008061">
    <property type="term" value="F:chitin binding"/>
    <property type="evidence" value="ECO:0007669"/>
    <property type="project" value="InterPro"/>
</dbReference>
<dbReference type="SMART" id="SM00494">
    <property type="entry name" value="ChtBD2"/>
    <property type="match status" value="2"/>
</dbReference>
<reference evidence="3 4" key="1">
    <citation type="submission" date="2024-02" db="EMBL/GenBank/DDBJ databases">
        <title>Chromosome-scale genome assembly of the rough periwinkle Littorina saxatilis.</title>
        <authorList>
            <person name="De Jode A."/>
            <person name="Faria R."/>
            <person name="Formenti G."/>
            <person name="Sims Y."/>
            <person name="Smith T.P."/>
            <person name="Tracey A."/>
            <person name="Wood J.M.D."/>
            <person name="Zagrodzka Z.B."/>
            <person name="Johannesson K."/>
            <person name="Butlin R.K."/>
            <person name="Leder E.H."/>
        </authorList>
    </citation>
    <scope>NUCLEOTIDE SEQUENCE [LARGE SCALE GENOMIC DNA]</scope>
    <source>
        <strain evidence="3">Snail1</strain>
        <tissue evidence="3">Muscle</tissue>
    </source>
</reference>
<gene>
    <name evidence="3" type="ORF">V1264_020332</name>
</gene>
<evidence type="ECO:0000313" key="4">
    <source>
        <dbReference type="Proteomes" id="UP001374579"/>
    </source>
</evidence>
<keyword evidence="1" id="KW-0732">Signal</keyword>
<evidence type="ECO:0000259" key="2">
    <source>
        <dbReference type="PROSITE" id="PS50940"/>
    </source>
</evidence>
<dbReference type="GO" id="GO:0005576">
    <property type="term" value="C:extracellular region"/>
    <property type="evidence" value="ECO:0007669"/>
    <property type="project" value="InterPro"/>
</dbReference>
<dbReference type="EMBL" id="JBAMIC010000010">
    <property type="protein sequence ID" value="KAK7102045.1"/>
    <property type="molecule type" value="Genomic_DNA"/>
</dbReference>
<feature type="domain" description="Chitin-binding type-2" evidence="2">
    <location>
        <begin position="97"/>
        <end position="152"/>
    </location>
</feature>
<protein>
    <recommendedName>
        <fullName evidence="2">Chitin-binding type-2 domain-containing protein</fullName>
    </recommendedName>
</protein>
<name>A0AAN9B9U4_9CAEN</name>
<evidence type="ECO:0000256" key="1">
    <source>
        <dbReference type="SAM" id="SignalP"/>
    </source>
</evidence>
<dbReference type="InterPro" id="IPR002557">
    <property type="entry name" value="Chitin-bd_dom"/>
</dbReference>
<feature type="domain" description="Chitin-binding type-2" evidence="2">
    <location>
        <begin position="163"/>
        <end position="226"/>
    </location>
</feature>
<dbReference type="SUPFAM" id="SSF57625">
    <property type="entry name" value="Invertebrate chitin-binding proteins"/>
    <property type="match status" value="2"/>
</dbReference>
<keyword evidence="4" id="KW-1185">Reference proteome</keyword>
<dbReference type="Gene3D" id="2.170.140.10">
    <property type="entry name" value="Chitin binding domain"/>
    <property type="match status" value="1"/>
</dbReference>
<proteinExistence type="predicted"/>
<dbReference type="InterPro" id="IPR036508">
    <property type="entry name" value="Chitin-bd_dom_sf"/>
</dbReference>
<organism evidence="3 4">
    <name type="scientific">Littorina saxatilis</name>
    <dbReference type="NCBI Taxonomy" id="31220"/>
    <lineage>
        <taxon>Eukaryota</taxon>
        <taxon>Metazoa</taxon>
        <taxon>Spiralia</taxon>
        <taxon>Lophotrochozoa</taxon>
        <taxon>Mollusca</taxon>
        <taxon>Gastropoda</taxon>
        <taxon>Caenogastropoda</taxon>
        <taxon>Littorinimorpha</taxon>
        <taxon>Littorinoidea</taxon>
        <taxon>Littorinidae</taxon>
        <taxon>Littorina</taxon>
    </lineage>
</organism>
<evidence type="ECO:0000313" key="3">
    <source>
        <dbReference type="EMBL" id="KAK7102045.1"/>
    </source>
</evidence>
<comment type="caution">
    <text evidence="3">The sequence shown here is derived from an EMBL/GenBank/DDBJ whole genome shotgun (WGS) entry which is preliminary data.</text>
</comment>
<sequence>MDNQHRMYQGVVALLLVATACVQGQQGLFRRQPLDGDACKTFKFTSQVAAVARVLQQRVSPIACPRGQVVSSDGGCVPPEDSDRCQHAVVFDQNYVLNKCARNPKLRFADPYSCANYFDCSVGITSIGCPIGLMYDDVNKKCDIFTEVQCGERSVEYTNEQLALMCSLHPNRIIVRSNTCNSFYNCSMSEDPEGRMLPYHGECKYLTLLDTETKLCLPVEEVQCNTRRELKNPCDLQQFQCGRSSHCRPCFVDQPDCTNLPDGDNPFPGQPFTPKYARCSQGRTLGAGTCVPASPTEPRLFDPRSGGCAPVSNIPRSLGGAGPDF</sequence>
<dbReference type="PROSITE" id="PS50940">
    <property type="entry name" value="CHIT_BIND_II"/>
    <property type="match status" value="2"/>
</dbReference>